<evidence type="ECO:0000256" key="1">
    <source>
        <dbReference type="ARBA" id="ARBA00001966"/>
    </source>
</evidence>
<dbReference type="GO" id="GO:0046872">
    <property type="term" value="F:metal ion binding"/>
    <property type="evidence" value="ECO:0007669"/>
    <property type="project" value="UniProtKB-KW"/>
</dbReference>
<feature type="region of interest" description="Disordered" evidence="9">
    <location>
        <begin position="1"/>
        <end position="32"/>
    </location>
</feature>
<protein>
    <recommendedName>
        <fullName evidence="10">Demeter RRM-fold domain-containing protein</fullName>
    </recommendedName>
</protein>
<dbReference type="SUPFAM" id="SSF48150">
    <property type="entry name" value="DNA-glycosylase"/>
    <property type="match status" value="1"/>
</dbReference>
<evidence type="ECO:0000256" key="5">
    <source>
        <dbReference type="ARBA" id="ARBA00023004"/>
    </source>
</evidence>
<organism evidence="11 12">
    <name type="scientific">Fraxinus pennsylvanica</name>
    <dbReference type="NCBI Taxonomy" id="56036"/>
    <lineage>
        <taxon>Eukaryota</taxon>
        <taxon>Viridiplantae</taxon>
        <taxon>Streptophyta</taxon>
        <taxon>Embryophyta</taxon>
        <taxon>Tracheophyta</taxon>
        <taxon>Spermatophyta</taxon>
        <taxon>Magnoliopsida</taxon>
        <taxon>eudicotyledons</taxon>
        <taxon>Gunneridae</taxon>
        <taxon>Pentapetalae</taxon>
        <taxon>asterids</taxon>
        <taxon>lamiids</taxon>
        <taxon>Lamiales</taxon>
        <taxon>Oleaceae</taxon>
        <taxon>Oleeae</taxon>
        <taxon>Fraxinus</taxon>
    </lineage>
</organism>
<evidence type="ECO:0000256" key="7">
    <source>
        <dbReference type="ARBA" id="ARBA00023125"/>
    </source>
</evidence>
<comment type="similarity">
    <text evidence="3">Belongs to the DNA glycosylase family. DEMETER subfamily.</text>
</comment>
<evidence type="ECO:0000313" key="12">
    <source>
        <dbReference type="Proteomes" id="UP000834106"/>
    </source>
</evidence>
<keyword evidence="6" id="KW-0411">Iron-sulfur</keyword>
<dbReference type="Gene3D" id="1.10.340.30">
    <property type="entry name" value="Hypothetical protein, domain 2"/>
    <property type="match status" value="1"/>
</dbReference>
<dbReference type="GO" id="GO:0006284">
    <property type="term" value="P:base-excision repair"/>
    <property type="evidence" value="ECO:0007669"/>
    <property type="project" value="InterPro"/>
</dbReference>
<dbReference type="GO" id="GO:0051539">
    <property type="term" value="F:4 iron, 4 sulfur cluster binding"/>
    <property type="evidence" value="ECO:0007669"/>
    <property type="project" value="InterPro"/>
</dbReference>
<feature type="compositionally biased region" description="Basic and acidic residues" evidence="9">
    <location>
        <begin position="410"/>
        <end position="426"/>
    </location>
</feature>
<name>A0AAD1ZQU2_9LAMI</name>
<proteinExistence type="inferred from homology"/>
<dbReference type="Proteomes" id="UP000834106">
    <property type="component" value="Chromosome 11"/>
</dbReference>
<evidence type="ECO:0000259" key="10">
    <source>
        <dbReference type="Pfam" id="PF15628"/>
    </source>
</evidence>
<dbReference type="AlphaFoldDB" id="A0AAD1ZQU2"/>
<dbReference type="InterPro" id="IPR044811">
    <property type="entry name" value="DME/ROS1"/>
</dbReference>
<dbReference type="InterPro" id="IPR011257">
    <property type="entry name" value="DNA_glycosylase"/>
</dbReference>
<evidence type="ECO:0000256" key="8">
    <source>
        <dbReference type="ARBA" id="ARBA00023242"/>
    </source>
</evidence>
<evidence type="ECO:0000256" key="9">
    <source>
        <dbReference type="SAM" id="MobiDB-lite"/>
    </source>
</evidence>
<dbReference type="GO" id="GO:0141166">
    <property type="term" value="P:chromosomal 5-methylcytosine DNA demethylation pathway"/>
    <property type="evidence" value="ECO:0007669"/>
    <property type="project" value="InterPro"/>
</dbReference>
<keyword evidence="12" id="KW-1185">Reference proteome</keyword>
<evidence type="ECO:0000256" key="4">
    <source>
        <dbReference type="ARBA" id="ARBA00022723"/>
    </source>
</evidence>
<sequence length="925" mass="105233">MLPGNVRNQDKLRDKNSCLGSEEGTIDANNTKHKDCNVSTAASILPEIWTDRNGIKIEVDIQLRDTLKPGTPNTERENIPEKEKMLSEDEVVQLTNSSVESTKQNTCTGKEGDGKSCRRSLNFSLIGEDPREPMLDEEYENSVDFNIDAKSSVVQSNGRDGEMDEKQCGINQIRPFPVLLHVYHRKRKGKSQVSIKSKSMDHKSSICSSTSGAVMCREGKKECNSKEMIKPINVKSKRPSHGNTSRKSKMNKKNGKITDIEHEMLVPCEERLCLSTKVRSTARVELDKRTMREWKVLVENLDSECTEEAKWWEQERLLFHERVKLFISHVRCIQGDRKFSQWRGSVIDSIVGAFLTQNASDNASSSAFMSLAAKYPYRAIGENSSPEASIGFSTVQLRGTKRSRSSNSQHRKDTTRAKERKSEETKHRRKGAKKENVIVNWDNLKKLYSKSDRRKKSDDTSEAVDWDAVRNAPVEEISKTIERRGMNNNLATRIKNFLDILSKQLGSTDLEWLRNVPHQKAKEYLLSIPGMGLKSVECVRLLALIQPAFPIDTNAGRIAVRLGWVPLQPLTQGHQFHRLKQYPKIDTVQKYLWPRLSKLDPSTLYELHCQMITFGKVFCTKRNPNCNSCPLQEECKHFKSSSASTQLSLPGIHERSKMESKISLPLAVHLPALSGTSTVPLQEVVGSRSLEFKDQDIENFGFNRLPRIRLNNCKLKESLDKFSYEYNIPLQDGKMVNPLMAIKPETTTTPLPKLRNMKCIRTDHQVYVLPDSHTLLAKLPKREPNDTCPYLLAIWTQENFNEDESLSFHDMPGEDSVYGTFLVPSRTAMRGCFPLNGTYFQANEVFADDESSDVPIIVSWTSIRDLPKTTLHCGTTISAIFRGMKSEEVRWCFLKGFVCLRGFDRKTREPKPLPSRFHLPNVKEG</sequence>
<dbReference type="Gene3D" id="1.10.1670.10">
    <property type="entry name" value="Helix-hairpin-Helix base-excision DNA repair enzymes (C-terminal)"/>
    <property type="match status" value="1"/>
</dbReference>
<dbReference type="GO" id="GO:0035514">
    <property type="term" value="F:DNA demethylase activity"/>
    <property type="evidence" value="ECO:0007669"/>
    <property type="project" value="InterPro"/>
</dbReference>
<evidence type="ECO:0000256" key="3">
    <source>
        <dbReference type="ARBA" id="ARBA00005646"/>
    </source>
</evidence>
<keyword evidence="7" id="KW-0238">DNA-binding</keyword>
<dbReference type="Pfam" id="PF15628">
    <property type="entry name" value="RRM_DME"/>
    <property type="match status" value="1"/>
</dbReference>
<evidence type="ECO:0000313" key="11">
    <source>
        <dbReference type="EMBL" id="CAI9771615.1"/>
    </source>
</evidence>
<dbReference type="InterPro" id="IPR003265">
    <property type="entry name" value="HhH-GPD_domain"/>
</dbReference>
<accession>A0AAD1ZQU2</accession>
<feature type="region of interest" description="Disordered" evidence="9">
    <location>
        <begin position="394"/>
        <end position="435"/>
    </location>
</feature>
<keyword evidence="8" id="KW-0539">Nucleus</keyword>
<dbReference type="PANTHER" id="PTHR46213:SF13">
    <property type="entry name" value="DEMETER-LIKE PROTEIN 2-RELATED"/>
    <property type="match status" value="1"/>
</dbReference>
<evidence type="ECO:0000256" key="6">
    <source>
        <dbReference type="ARBA" id="ARBA00023014"/>
    </source>
</evidence>
<keyword evidence="4" id="KW-0479">Metal-binding</keyword>
<dbReference type="SMART" id="SM00525">
    <property type="entry name" value="FES"/>
    <property type="match status" value="1"/>
</dbReference>
<feature type="domain" description="Demeter RRM-fold" evidence="10">
    <location>
        <begin position="819"/>
        <end position="919"/>
    </location>
</feature>
<dbReference type="GO" id="GO:0019104">
    <property type="term" value="F:DNA N-glycosylase activity"/>
    <property type="evidence" value="ECO:0007669"/>
    <property type="project" value="InterPro"/>
</dbReference>
<dbReference type="EMBL" id="OU503046">
    <property type="protein sequence ID" value="CAI9771615.1"/>
    <property type="molecule type" value="Genomic_DNA"/>
</dbReference>
<dbReference type="GO" id="GO:0003677">
    <property type="term" value="F:DNA binding"/>
    <property type="evidence" value="ECO:0007669"/>
    <property type="project" value="UniProtKB-KW"/>
</dbReference>
<dbReference type="PANTHER" id="PTHR46213">
    <property type="entry name" value="TRANSCRIPTIONAL ACTIVATOR DEMETER"/>
    <property type="match status" value="1"/>
</dbReference>
<dbReference type="InterPro" id="IPR003651">
    <property type="entry name" value="Endonuclease3_FeS-loop_motif"/>
</dbReference>
<gene>
    <name evidence="11" type="ORF">FPE_LOCUS19045</name>
</gene>
<dbReference type="InterPro" id="IPR028925">
    <property type="entry name" value="RRM_DME"/>
</dbReference>
<dbReference type="CDD" id="cd00056">
    <property type="entry name" value="ENDO3c"/>
    <property type="match status" value="1"/>
</dbReference>
<reference evidence="11" key="1">
    <citation type="submission" date="2023-05" db="EMBL/GenBank/DDBJ databases">
        <authorList>
            <person name="Huff M."/>
        </authorList>
    </citation>
    <scope>NUCLEOTIDE SEQUENCE</scope>
</reference>
<comment type="cofactor">
    <cofactor evidence="1">
        <name>[4Fe-4S] cluster</name>
        <dbReference type="ChEBI" id="CHEBI:49883"/>
    </cofactor>
</comment>
<dbReference type="GO" id="GO:0005634">
    <property type="term" value="C:nucleus"/>
    <property type="evidence" value="ECO:0007669"/>
    <property type="project" value="UniProtKB-SubCell"/>
</dbReference>
<dbReference type="InterPro" id="IPR023170">
    <property type="entry name" value="HhH_base_excis_C"/>
</dbReference>
<comment type="subcellular location">
    <subcellularLocation>
        <location evidence="2">Nucleus</location>
    </subcellularLocation>
</comment>
<keyword evidence="5" id="KW-0408">Iron</keyword>
<evidence type="ECO:0000256" key="2">
    <source>
        <dbReference type="ARBA" id="ARBA00004123"/>
    </source>
</evidence>